<dbReference type="Gene3D" id="3.40.50.300">
    <property type="entry name" value="P-loop containing nucleotide triphosphate hydrolases"/>
    <property type="match status" value="1"/>
</dbReference>
<dbReference type="InterPro" id="IPR027417">
    <property type="entry name" value="P-loop_NTPase"/>
</dbReference>
<reference evidence="4" key="3">
    <citation type="submission" date="2023-05" db="EMBL/GenBank/DDBJ databases">
        <authorList>
            <person name="Smith C.H."/>
        </authorList>
    </citation>
    <scope>NUCLEOTIDE SEQUENCE</scope>
    <source>
        <strain evidence="4">CHS0354</strain>
        <tissue evidence="4">Mantle</tissue>
    </source>
</reference>
<feature type="region of interest" description="Disordered" evidence="1">
    <location>
        <begin position="275"/>
        <end position="297"/>
    </location>
</feature>
<dbReference type="AlphaFoldDB" id="A0AAE0VZT3"/>
<dbReference type="Pfam" id="PF05729">
    <property type="entry name" value="NACHT"/>
    <property type="match status" value="1"/>
</dbReference>
<name>A0AAE0VZT3_9BIVA</name>
<keyword evidence="2" id="KW-0812">Transmembrane</keyword>
<dbReference type="PANTHER" id="PTHR46844:SF1">
    <property type="entry name" value="SLR5058 PROTEIN"/>
    <property type="match status" value="1"/>
</dbReference>
<organism evidence="4 5">
    <name type="scientific">Potamilus streckersoni</name>
    <dbReference type="NCBI Taxonomy" id="2493646"/>
    <lineage>
        <taxon>Eukaryota</taxon>
        <taxon>Metazoa</taxon>
        <taxon>Spiralia</taxon>
        <taxon>Lophotrochozoa</taxon>
        <taxon>Mollusca</taxon>
        <taxon>Bivalvia</taxon>
        <taxon>Autobranchia</taxon>
        <taxon>Heteroconchia</taxon>
        <taxon>Palaeoheterodonta</taxon>
        <taxon>Unionida</taxon>
        <taxon>Unionoidea</taxon>
        <taxon>Unionidae</taxon>
        <taxon>Ambleminae</taxon>
        <taxon>Lampsilini</taxon>
        <taxon>Potamilus</taxon>
    </lineage>
</organism>
<keyword evidence="2" id="KW-0472">Membrane</keyword>
<feature type="domain" description="NACHT" evidence="3">
    <location>
        <begin position="380"/>
        <end position="513"/>
    </location>
</feature>
<evidence type="ECO:0000313" key="5">
    <source>
        <dbReference type="Proteomes" id="UP001195483"/>
    </source>
</evidence>
<evidence type="ECO:0000256" key="1">
    <source>
        <dbReference type="SAM" id="MobiDB-lite"/>
    </source>
</evidence>
<reference evidence="4" key="1">
    <citation type="journal article" date="2021" name="Genome Biol. Evol.">
        <title>A High-Quality Reference Genome for a Parasitic Bivalve with Doubly Uniparental Inheritance (Bivalvia: Unionida).</title>
        <authorList>
            <person name="Smith C.H."/>
        </authorList>
    </citation>
    <scope>NUCLEOTIDE SEQUENCE</scope>
    <source>
        <strain evidence="4">CHS0354</strain>
    </source>
</reference>
<comment type="caution">
    <text evidence="4">The sequence shown here is derived from an EMBL/GenBank/DDBJ whole genome shotgun (WGS) entry which is preliminary data.</text>
</comment>
<sequence>MRQLYSLRYYAVCLMLEYLFFQEMTLLVLGLFESVSEAKCEYEDANLIWPNTGAYLFNDVKAMAWYKGKDSLIATWLEGKGFKEYDPYIGRLMQIGETGIKLKTVNRSDRGSYWLSLTLASTDHKLEAVTHFEVIVAPSSKCKPTITDEGSILKAELPSSEGCGIPPLSPKWKTTSKTVMQKSQNQSLLDLGNNFEFGEYVVCAEGDSAICYHGNISDFCTGYIKSQHRRHDDGLTPNHVSIIIPIVLVAVIAIIVSILAVIWWKRKFSCGNKESEEMNMPMESTPAGTADGSVKEEGDPLIEKGFPEIKNYLRGLYKDMTSVSLSPTGKENFVDVSEVYINLDFQQMETRDSKYTETDQTSYKASVSKEDFHILKAHVSPIIIVGSKGCGKSTWCKHVVQCWSQNSKTENANIHGINLPYLGEYQVLLYLPLKSSDRGLSFQELLQQTLFQGQPKYLNIIMKYMHDKNHAQSILILIDGFDIISVYAKPMSELFDHKLFSLCTVIFTCRPSSFKLIFNACVDSSIQLELYKICEIPLEKSTAYASKVLSRLSPQYKDINIKNFLIFTRNLHVQSLLKVPYLCLTLLCVWMENKNPYIEITDILLRIMEHLLGTAKTDRRCKEKLTKLSQGNSLEVHTSLKKLDERFAKIKYLIYEFSMTTEEMFLSKTEGLTVEERLGGGTRARGKEKLSIEVLNEIGLVTESVQLKSMENQSTMTFINVIIYQFFLSMAIAFKKGHAFNYIVSDMDVAVKHSMIIHMLWQFSPALGKEILVDVSKLKNKKHEKRLSELTNKCRYSITKQSKKNKNHQMMWLQLLMYKGTLNNEKLLFLTNALRSKDSLTSLVLENTENNDELVFWLPCSQTLEKLTLNINNCTLLLCPEWHKQIPVKLKEVAIKSVIISSCDLEVLCRVFISLNIKKQAISPKAISTGDFAILS</sequence>
<dbReference type="EMBL" id="JAEAOA010002253">
    <property type="protein sequence ID" value="KAK3596773.1"/>
    <property type="molecule type" value="Genomic_DNA"/>
</dbReference>
<proteinExistence type="predicted"/>
<dbReference type="PANTHER" id="PTHR46844">
    <property type="entry name" value="SLR5058 PROTEIN"/>
    <property type="match status" value="1"/>
</dbReference>
<keyword evidence="5" id="KW-1185">Reference proteome</keyword>
<dbReference type="Proteomes" id="UP001195483">
    <property type="component" value="Unassembled WGS sequence"/>
</dbReference>
<dbReference type="SUPFAM" id="SSF52540">
    <property type="entry name" value="P-loop containing nucleoside triphosphate hydrolases"/>
    <property type="match status" value="1"/>
</dbReference>
<evidence type="ECO:0000259" key="3">
    <source>
        <dbReference type="PROSITE" id="PS50837"/>
    </source>
</evidence>
<evidence type="ECO:0000313" key="4">
    <source>
        <dbReference type="EMBL" id="KAK3596773.1"/>
    </source>
</evidence>
<dbReference type="PROSITE" id="PS50837">
    <property type="entry name" value="NACHT"/>
    <property type="match status" value="1"/>
</dbReference>
<dbReference type="InterPro" id="IPR007111">
    <property type="entry name" value="NACHT_NTPase"/>
</dbReference>
<keyword evidence="2" id="KW-1133">Transmembrane helix</keyword>
<protein>
    <recommendedName>
        <fullName evidence="3">NACHT domain-containing protein</fullName>
    </recommendedName>
</protein>
<gene>
    <name evidence="4" type="ORF">CHS0354_038774</name>
</gene>
<evidence type="ECO:0000256" key="2">
    <source>
        <dbReference type="SAM" id="Phobius"/>
    </source>
</evidence>
<feature type="transmembrane region" description="Helical" evidence="2">
    <location>
        <begin position="242"/>
        <end position="264"/>
    </location>
</feature>
<accession>A0AAE0VZT3</accession>
<reference evidence="4" key="2">
    <citation type="journal article" date="2021" name="Genome Biol. Evol.">
        <title>Developing a high-quality reference genome for a parasitic bivalve with doubly uniparental inheritance (Bivalvia: Unionida).</title>
        <authorList>
            <person name="Smith C.H."/>
        </authorList>
    </citation>
    <scope>NUCLEOTIDE SEQUENCE</scope>
    <source>
        <strain evidence="4">CHS0354</strain>
        <tissue evidence="4">Mantle</tissue>
    </source>
</reference>